<dbReference type="Proteomes" id="UP001139035">
    <property type="component" value="Unassembled WGS sequence"/>
</dbReference>
<sequence length="348" mass="38970">MASQREIIAGLVARYEPQVRQAFLDAISDVRDAITLRIVIDRLERNDINGAVEALHLDHEAFARLEQSITDAYTGGGQAIVQTLPKLRDPGGDLLIWRFGVRNTQGELELRRSLEVLSTNLTTEAREVARTKLVEGLAAGRNPTQTAVELVGRVNRASGKREGGIIGLSRPQAQYVQNARDELQSGDPKRLRNYLTRGQRDKRFDRAIEKAIREGKPLPQDLVSKIAGRYSDGLLKLRGDTIALDQTMTAMARAKDESYRQQIASGKVDQRFVTKTWHHSPEEDPRLNHLALDGKTVGYNEMFDMGNGTMMRYAHDPEGGPKENLFCKCRTEYRFSAVDALVSRMGRA</sequence>
<proteinExistence type="predicted"/>
<comment type="caution">
    <text evidence="2">The sequence shown here is derived from an EMBL/GenBank/DDBJ whole genome shotgun (WGS) entry which is preliminary data.</text>
</comment>
<name>A0A9X1NZP9_9HYPH</name>
<dbReference type="AlphaFoldDB" id="A0A9X1NZP9"/>
<accession>A0A9X1NZP9</accession>
<reference evidence="2" key="1">
    <citation type="submission" date="2022-01" db="EMBL/GenBank/DDBJ databases">
        <title>Jiella avicenniae sp. nov., a novel endophytic bacterium isolated from bark of Avicennia marina.</title>
        <authorList>
            <person name="Tuo L."/>
        </authorList>
    </citation>
    <scope>NUCLEOTIDE SEQUENCE</scope>
    <source>
        <strain evidence="2">CBK1P-4</strain>
    </source>
</reference>
<evidence type="ECO:0000313" key="2">
    <source>
        <dbReference type="EMBL" id="MCE7028472.1"/>
    </source>
</evidence>
<evidence type="ECO:0000259" key="1">
    <source>
        <dbReference type="Pfam" id="PF04233"/>
    </source>
</evidence>
<keyword evidence="3" id="KW-1185">Reference proteome</keyword>
<organism evidence="2 3">
    <name type="scientific">Jiella avicenniae</name>
    <dbReference type="NCBI Taxonomy" id="2907202"/>
    <lineage>
        <taxon>Bacteria</taxon>
        <taxon>Pseudomonadati</taxon>
        <taxon>Pseudomonadota</taxon>
        <taxon>Alphaproteobacteria</taxon>
        <taxon>Hyphomicrobiales</taxon>
        <taxon>Aurantimonadaceae</taxon>
        <taxon>Jiella</taxon>
    </lineage>
</organism>
<dbReference type="EMBL" id="JAJUWU010000009">
    <property type="protein sequence ID" value="MCE7028472.1"/>
    <property type="molecule type" value="Genomic_DNA"/>
</dbReference>
<dbReference type="InterPro" id="IPR006528">
    <property type="entry name" value="Phage_head_morphogenesis_dom"/>
</dbReference>
<feature type="domain" description="Phage head morphogenesis" evidence="1">
    <location>
        <begin position="191"/>
        <end position="331"/>
    </location>
</feature>
<protein>
    <submittedName>
        <fullName evidence="2">Phage head morphogenesis protein</fullName>
    </submittedName>
</protein>
<evidence type="ECO:0000313" key="3">
    <source>
        <dbReference type="Proteomes" id="UP001139035"/>
    </source>
</evidence>
<dbReference type="Pfam" id="PF04233">
    <property type="entry name" value="Phage_Mu_F"/>
    <property type="match status" value="1"/>
</dbReference>
<gene>
    <name evidence="2" type="ORF">LZD57_10770</name>
</gene>
<dbReference type="RefSeq" id="WP_233719630.1">
    <property type="nucleotide sequence ID" value="NZ_JAJUWU010000009.1"/>
</dbReference>